<name>A0ABT1HLC8_STRSD</name>
<accession>A0ABT1HLC8</accession>
<proteinExistence type="predicted"/>
<protein>
    <submittedName>
        <fullName evidence="2">Helix-turn-helix domain-containing protein</fullName>
    </submittedName>
</protein>
<dbReference type="EMBL" id="JAMTCP010000001">
    <property type="protein sequence ID" value="MCP2256323.1"/>
    <property type="molecule type" value="Genomic_DNA"/>
</dbReference>
<organism evidence="2 3">
    <name type="scientific">Streptoalloteichus tenebrarius (strain ATCC 17920 / DSM 40477 / JCM 4838 / CBS 697.72 / NBRC 16177 / NCIMB 11028 / NRRL B-12390 / A12253. 1 / ISP 5477)</name>
    <name type="common">Streptomyces tenebrarius</name>
    <dbReference type="NCBI Taxonomy" id="1933"/>
    <lineage>
        <taxon>Bacteria</taxon>
        <taxon>Bacillati</taxon>
        <taxon>Actinomycetota</taxon>
        <taxon>Actinomycetes</taxon>
        <taxon>Pseudonocardiales</taxon>
        <taxon>Pseudonocardiaceae</taxon>
        <taxon>Streptoalloteichus</taxon>
    </lineage>
</organism>
<sequence length="285" mass="31943">MTIEPGPAVRRRQLARELRQLRSAAGIKTLEQAAALTGLSRASISRIENGKQTILPRTVRLLCQAYGVGAPMQDHLVRLAEESEDRGWYAAYQDTMPDWFERYVAEEGDASEVWYYEAEFVPGLFQTARYIEAVTLASHPELPAQELHKLIAFRLERQQRLSAATPPKIDVVLNEAVIRRVVGSVDLMREQLRHLAALAERPNIIVRVLPFAAGAHPAMTGSFAMLHFPRGSGITTVFLEEDSGGLYPDLPAAVERYGWIYQRLRELALPPQETISLVSRVMAEL</sequence>
<feature type="domain" description="HTH cro/C1-type" evidence="1">
    <location>
        <begin position="18"/>
        <end position="75"/>
    </location>
</feature>
<evidence type="ECO:0000259" key="1">
    <source>
        <dbReference type="PROSITE" id="PS50943"/>
    </source>
</evidence>
<dbReference type="SUPFAM" id="SSF47413">
    <property type="entry name" value="lambda repressor-like DNA-binding domains"/>
    <property type="match status" value="1"/>
</dbReference>
<keyword evidence="3" id="KW-1185">Reference proteome</keyword>
<gene>
    <name evidence="2" type="ORF">LX15_000006</name>
</gene>
<evidence type="ECO:0000313" key="3">
    <source>
        <dbReference type="Proteomes" id="UP001205311"/>
    </source>
</evidence>
<dbReference type="Pfam" id="PF13560">
    <property type="entry name" value="HTH_31"/>
    <property type="match status" value="1"/>
</dbReference>
<dbReference type="Pfam" id="PF19054">
    <property type="entry name" value="DUF5753"/>
    <property type="match status" value="1"/>
</dbReference>
<comment type="caution">
    <text evidence="2">The sequence shown here is derived from an EMBL/GenBank/DDBJ whole genome shotgun (WGS) entry which is preliminary data.</text>
</comment>
<dbReference type="Proteomes" id="UP001205311">
    <property type="component" value="Unassembled WGS sequence"/>
</dbReference>
<dbReference type="Gene3D" id="1.10.260.40">
    <property type="entry name" value="lambda repressor-like DNA-binding domains"/>
    <property type="match status" value="1"/>
</dbReference>
<dbReference type="RefSeq" id="WP_253667332.1">
    <property type="nucleotide sequence ID" value="NZ_JAMTCP010000001.1"/>
</dbReference>
<dbReference type="InterPro" id="IPR001387">
    <property type="entry name" value="Cro/C1-type_HTH"/>
</dbReference>
<dbReference type="CDD" id="cd00093">
    <property type="entry name" value="HTH_XRE"/>
    <property type="match status" value="1"/>
</dbReference>
<dbReference type="InterPro" id="IPR043917">
    <property type="entry name" value="DUF5753"/>
</dbReference>
<dbReference type="SMART" id="SM00530">
    <property type="entry name" value="HTH_XRE"/>
    <property type="match status" value="1"/>
</dbReference>
<dbReference type="InterPro" id="IPR010982">
    <property type="entry name" value="Lambda_DNA-bd_dom_sf"/>
</dbReference>
<reference evidence="2 3" key="1">
    <citation type="submission" date="2022-06" db="EMBL/GenBank/DDBJ databases">
        <title>Genomic Encyclopedia of Archaeal and Bacterial Type Strains, Phase II (KMG-II): from individual species to whole genera.</title>
        <authorList>
            <person name="Goeker M."/>
        </authorList>
    </citation>
    <scope>NUCLEOTIDE SEQUENCE [LARGE SCALE GENOMIC DNA]</scope>
    <source>
        <strain evidence="2 3">DSM 40477</strain>
    </source>
</reference>
<dbReference type="PROSITE" id="PS50943">
    <property type="entry name" value="HTH_CROC1"/>
    <property type="match status" value="1"/>
</dbReference>
<evidence type="ECO:0000313" key="2">
    <source>
        <dbReference type="EMBL" id="MCP2256323.1"/>
    </source>
</evidence>